<keyword evidence="2" id="KW-0472">Membrane</keyword>
<organism evidence="3 5">
    <name type="scientific">Dipteronia sinensis</name>
    <dbReference type="NCBI Taxonomy" id="43782"/>
    <lineage>
        <taxon>Eukaryota</taxon>
        <taxon>Viridiplantae</taxon>
        <taxon>Streptophyta</taxon>
        <taxon>Embryophyta</taxon>
        <taxon>Tracheophyta</taxon>
        <taxon>Spermatophyta</taxon>
        <taxon>Magnoliopsida</taxon>
        <taxon>eudicotyledons</taxon>
        <taxon>Gunneridae</taxon>
        <taxon>Pentapetalae</taxon>
        <taxon>rosids</taxon>
        <taxon>malvids</taxon>
        <taxon>Sapindales</taxon>
        <taxon>Sapindaceae</taxon>
        <taxon>Hippocastanoideae</taxon>
        <taxon>Acereae</taxon>
        <taxon>Dipteronia</taxon>
    </lineage>
</organism>
<keyword evidence="5" id="KW-1185">Reference proteome</keyword>
<feature type="region of interest" description="Disordered" evidence="1">
    <location>
        <begin position="46"/>
        <end position="72"/>
    </location>
</feature>
<sequence>MMKLNYLLASKKLIKLWVVLGVLIILLSLVAAKGGGGRVGGGGGFGRGSSWRGARSGRGRHVTGGGGDTHRRNEATPNAADAWISLSLGFISYLAFILVEIV</sequence>
<protein>
    <submittedName>
        <fullName evidence="3">Uncharacterized protein</fullName>
    </submittedName>
</protein>
<evidence type="ECO:0000256" key="2">
    <source>
        <dbReference type="SAM" id="Phobius"/>
    </source>
</evidence>
<evidence type="ECO:0000256" key="1">
    <source>
        <dbReference type="SAM" id="MobiDB-lite"/>
    </source>
</evidence>
<proteinExistence type="predicted"/>
<name>A0AAD9ZCI9_9ROSI</name>
<evidence type="ECO:0000313" key="3">
    <source>
        <dbReference type="EMBL" id="KAK3175721.1"/>
    </source>
</evidence>
<dbReference type="AlphaFoldDB" id="A0AAD9ZCI9"/>
<keyword evidence="2" id="KW-1133">Transmembrane helix</keyword>
<comment type="caution">
    <text evidence="3">The sequence shown here is derived from an EMBL/GenBank/DDBJ whole genome shotgun (WGS) entry which is preliminary data.</text>
</comment>
<dbReference type="EMBL" id="JANJYJ010000399">
    <property type="protein sequence ID" value="KAK3175721.1"/>
    <property type="molecule type" value="Genomic_DNA"/>
</dbReference>
<evidence type="ECO:0000313" key="5">
    <source>
        <dbReference type="Proteomes" id="UP001281410"/>
    </source>
</evidence>
<accession>A0AAD9ZCI9</accession>
<evidence type="ECO:0000313" key="4">
    <source>
        <dbReference type="EMBL" id="KAK3189885.1"/>
    </source>
</evidence>
<dbReference type="EMBL" id="JANJYJ010000009">
    <property type="protein sequence ID" value="KAK3189885.1"/>
    <property type="molecule type" value="Genomic_DNA"/>
</dbReference>
<reference evidence="3" key="1">
    <citation type="journal article" date="2023" name="Plant J.">
        <title>Genome sequences and population genomics provide insights into the demographic history, inbreeding, and mutation load of two 'living fossil' tree species of Dipteronia.</title>
        <authorList>
            <person name="Feng Y."/>
            <person name="Comes H.P."/>
            <person name="Chen J."/>
            <person name="Zhu S."/>
            <person name="Lu R."/>
            <person name="Zhang X."/>
            <person name="Li P."/>
            <person name="Qiu J."/>
            <person name="Olsen K.M."/>
            <person name="Qiu Y."/>
        </authorList>
    </citation>
    <scope>NUCLEOTIDE SEQUENCE</scope>
    <source>
        <strain evidence="3">NBL</strain>
    </source>
</reference>
<feature type="transmembrane region" description="Helical" evidence="2">
    <location>
        <begin position="82"/>
        <end position="101"/>
    </location>
</feature>
<gene>
    <name evidence="4" type="ORF">Dsin_029446</name>
    <name evidence="3" type="ORF">Dsin_032608</name>
</gene>
<dbReference type="Proteomes" id="UP001281410">
    <property type="component" value="Unassembled WGS sequence"/>
</dbReference>
<keyword evidence="2" id="KW-0812">Transmembrane</keyword>